<evidence type="ECO:0000256" key="17">
    <source>
        <dbReference type="SAM" id="MobiDB-lite"/>
    </source>
</evidence>
<dbReference type="Pfam" id="PF26574">
    <property type="entry name" value="GAIN_ADGRG2"/>
    <property type="match status" value="1"/>
</dbReference>
<keyword evidence="22" id="KW-1185">Reference proteome</keyword>
<feature type="transmembrane region" description="Helical" evidence="18">
    <location>
        <begin position="617"/>
        <end position="634"/>
    </location>
</feature>
<dbReference type="PRINTS" id="PR00249">
    <property type="entry name" value="GPCRSECRETIN"/>
</dbReference>
<dbReference type="InterPro" id="IPR000203">
    <property type="entry name" value="GPS"/>
</dbReference>
<comment type="subcellular location">
    <subcellularLocation>
        <location evidence="1">Apical cell membrane</location>
        <topology evidence="1">Multi-pass membrane protein</topology>
    </subcellularLocation>
</comment>
<sequence>MEHNTTTSNIHTTGQTSNRSYLPKTNATSSTYLTEHQVTTRNNHTTGYEATQPSINLTTPHKPNTSSNNYTTNPNIATISSNFTNMYNTTTASPNNNPTSKAVAVHNTTKHDDSTTLYTTTKSPINYTTATEPSHKATTFFNVTIAPVVEPQQNTTSAKSTTVVAATTKVTNTTHPHFITESRTSVFDNTKPTEASFINRTENQTTDSVTHLTTVHKNDSSSTAVVSTIQENKPPSYNSATPVIAATASTTTTTHNPTNKSTTTTKASSSSTKATLPTTQTTTTTVARTTLTSTVNSSTFAKSKEEQANQLLNQTEDVSKLNSSQVSKLLDDLEEILAGPTVSQSVGQKVLDFISSLINGDPEVLSGSTNRLIHMVDNLALKLEVANDIAVLSSASLVLAVKTVDWTNFPQTSVEILDINDVQLRGVRRSRVKRSAPALGSVDLPSSLTSGLSHEEKQQASRVQFTFYKKNSLFKDSGLDNRTAVSPVLGSSVANLSISNLKENITFTITHSNLTQDNVTSCVFWNFTKKSGSGGWDDTGCFVVSATPEYTTCSCNHLTSFAILLDLSREGIPDPQQAMILTFITYIGCGISAVFLAVTLITYMLFEKLLRDIPAKILVQLCLSLLLLNLVFLLDGWLSSYENVNLCISTAFFLHYFLLSSFTWTGLEALHMYLSIVRVFTPYLSKYMLKFSLMGWGIPLIVVVIIVAVDKNNYGLVPNGKYEDGTSDKFCWLRNDIAFYVGVVAYFLLIFVLCLAVFIVVMVQLSRIKKQNPHNQSPNRSSMTDIRSIIGLVLLLGLTWGFALFAWGEARLAFLYLFTICNSLLGLFVFVFHCAVKENVRRMWKTFLCCGNMRLAENSEWSRTAVQNKLSAATATSANQHSNRSSSFGSNLTSSNSSVFVDSGISESSNSNVVLIEFRWRSPSLQGEP</sequence>
<dbReference type="PANTHER" id="PTHR12011">
    <property type="entry name" value="ADHESION G-PROTEIN COUPLED RECEPTOR"/>
    <property type="match status" value="1"/>
</dbReference>
<evidence type="ECO:0000256" key="16">
    <source>
        <dbReference type="ARBA" id="ARBA00093560"/>
    </source>
</evidence>
<feature type="transmembrane region" description="Helical" evidence="18">
    <location>
        <begin position="813"/>
        <end position="836"/>
    </location>
</feature>
<evidence type="ECO:0000256" key="18">
    <source>
        <dbReference type="SAM" id="Phobius"/>
    </source>
</evidence>
<dbReference type="PROSITE" id="PS50221">
    <property type="entry name" value="GAIN_B"/>
    <property type="match status" value="1"/>
</dbReference>
<evidence type="ECO:0000313" key="22">
    <source>
        <dbReference type="Proteomes" id="UP000250572"/>
    </source>
</evidence>
<evidence type="ECO:0000256" key="6">
    <source>
        <dbReference type="ARBA" id="ARBA00022729"/>
    </source>
</evidence>
<dbReference type="Pfam" id="PF00002">
    <property type="entry name" value="7tm_2"/>
    <property type="match status" value="1"/>
</dbReference>
<keyword evidence="5 18" id="KW-0812">Transmembrane</keyword>
<comment type="caution">
    <text evidence="21">The sequence shown here is derived from an EMBL/GenBank/DDBJ whole genome shotgun (WGS) entry which is preliminary data.</text>
</comment>
<dbReference type="FunFam" id="2.60.220.50:FF:000003">
    <property type="entry name" value="adhesion G-protein coupled receptor G2 isoform X2"/>
    <property type="match status" value="1"/>
</dbReference>
<evidence type="ECO:0000256" key="12">
    <source>
        <dbReference type="ARBA" id="ARBA00023180"/>
    </source>
</evidence>
<dbReference type="SUPFAM" id="SSF81321">
    <property type="entry name" value="Family A G protein-coupled receptor-like"/>
    <property type="match status" value="1"/>
</dbReference>
<dbReference type="GO" id="GO:0004930">
    <property type="term" value="F:G protein-coupled receptor activity"/>
    <property type="evidence" value="ECO:0007669"/>
    <property type="project" value="UniProtKB-KW"/>
</dbReference>
<dbReference type="InterPro" id="IPR057244">
    <property type="entry name" value="GAIN_B"/>
</dbReference>
<dbReference type="Pfam" id="PF01825">
    <property type="entry name" value="GPS"/>
    <property type="match status" value="1"/>
</dbReference>
<dbReference type="InterPro" id="IPR017983">
    <property type="entry name" value="GPCR_2_secretin-like_CS"/>
</dbReference>
<evidence type="ECO:0000256" key="9">
    <source>
        <dbReference type="ARBA" id="ARBA00023136"/>
    </source>
</evidence>
<comment type="similarity">
    <text evidence="2">Belongs to the G-protein coupled receptor 2 family. Adhesion G-protein coupled receptor (ADGR) subfamily.</text>
</comment>
<evidence type="ECO:0000256" key="8">
    <source>
        <dbReference type="ARBA" id="ARBA00023040"/>
    </source>
</evidence>
<evidence type="ECO:0000256" key="1">
    <source>
        <dbReference type="ARBA" id="ARBA00004424"/>
    </source>
</evidence>
<feature type="domain" description="G-protein coupled receptors family 2 profile 2" evidence="20">
    <location>
        <begin position="581"/>
        <end position="837"/>
    </location>
</feature>
<evidence type="ECO:0000256" key="7">
    <source>
        <dbReference type="ARBA" id="ARBA00022989"/>
    </source>
</evidence>
<evidence type="ECO:0000256" key="4">
    <source>
        <dbReference type="ARBA" id="ARBA00022553"/>
    </source>
</evidence>
<gene>
    <name evidence="21" type="ORF">CCH79_00003974</name>
</gene>
<feature type="transmembrane region" description="Helical" evidence="18">
    <location>
        <begin position="654"/>
        <end position="676"/>
    </location>
</feature>
<dbReference type="Proteomes" id="UP000250572">
    <property type="component" value="Unassembled WGS sequence"/>
</dbReference>
<comment type="subunit">
    <text evidence="16">Heterodimer of 2 chains generated by proteolytic processing; the large extracellular N-terminal fragment and the membrane-bound C-terminal fragment predominantly remain associated and non-covalently linked. Interacts with CFTR.</text>
</comment>
<evidence type="ECO:0000256" key="13">
    <source>
        <dbReference type="ARBA" id="ARBA00023224"/>
    </source>
</evidence>
<evidence type="ECO:0000256" key="15">
    <source>
        <dbReference type="ARBA" id="ARBA00083924"/>
    </source>
</evidence>
<organism evidence="21 22">
    <name type="scientific">Gambusia affinis</name>
    <name type="common">Western mosquitofish</name>
    <name type="synonym">Heterandria affinis</name>
    <dbReference type="NCBI Taxonomy" id="33528"/>
    <lineage>
        <taxon>Eukaryota</taxon>
        <taxon>Metazoa</taxon>
        <taxon>Chordata</taxon>
        <taxon>Craniata</taxon>
        <taxon>Vertebrata</taxon>
        <taxon>Euteleostomi</taxon>
        <taxon>Actinopterygii</taxon>
        <taxon>Neopterygii</taxon>
        <taxon>Teleostei</taxon>
        <taxon>Neoteleostei</taxon>
        <taxon>Acanthomorphata</taxon>
        <taxon>Ovalentaria</taxon>
        <taxon>Atherinomorphae</taxon>
        <taxon>Cyprinodontiformes</taxon>
        <taxon>Poeciliidae</taxon>
        <taxon>Poeciliinae</taxon>
        <taxon>Gambusia</taxon>
    </lineage>
</organism>
<feature type="compositionally biased region" description="Polar residues" evidence="17">
    <location>
        <begin position="45"/>
        <end position="62"/>
    </location>
</feature>
<dbReference type="AlphaFoldDB" id="A0A315V501"/>
<feature type="region of interest" description="Disordered" evidence="17">
    <location>
        <begin position="875"/>
        <end position="894"/>
    </location>
</feature>
<dbReference type="PROSITE" id="PS50261">
    <property type="entry name" value="G_PROTEIN_RECEP_F2_4"/>
    <property type="match status" value="1"/>
</dbReference>
<name>A0A315V501_GAMAF</name>
<evidence type="ECO:0000256" key="3">
    <source>
        <dbReference type="ARBA" id="ARBA00022475"/>
    </source>
</evidence>
<evidence type="ECO:0000256" key="5">
    <source>
        <dbReference type="ARBA" id="ARBA00022692"/>
    </source>
</evidence>
<evidence type="ECO:0000259" key="20">
    <source>
        <dbReference type="PROSITE" id="PS50261"/>
    </source>
</evidence>
<evidence type="ECO:0000256" key="10">
    <source>
        <dbReference type="ARBA" id="ARBA00023157"/>
    </source>
</evidence>
<dbReference type="InterPro" id="IPR000832">
    <property type="entry name" value="GPCR_2_secretin-like"/>
</dbReference>
<evidence type="ECO:0000256" key="14">
    <source>
        <dbReference type="ARBA" id="ARBA00069918"/>
    </source>
</evidence>
<dbReference type="GO" id="GO:0007189">
    <property type="term" value="P:adenylate cyclase-activating G protein-coupled receptor signaling pathway"/>
    <property type="evidence" value="ECO:0007669"/>
    <property type="project" value="TreeGrafter"/>
</dbReference>
<evidence type="ECO:0000259" key="19">
    <source>
        <dbReference type="PROSITE" id="PS50221"/>
    </source>
</evidence>
<feature type="compositionally biased region" description="Low complexity" evidence="17">
    <location>
        <begin position="879"/>
        <end position="894"/>
    </location>
</feature>
<keyword evidence="9 18" id="KW-0472">Membrane</keyword>
<dbReference type="InterPro" id="IPR017981">
    <property type="entry name" value="GPCR_2-like_7TM"/>
</dbReference>
<keyword evidence="11" id="KW-0675">Receptor</keyword>
<dbReference type="EMBL" id="NHOQ01002355">
    <property type="protein sequence ID" value="PWA18145.1"/>
    <property type="molecule type" value="Genomic_DNA"/>
</dbReference>
<protein>
    <recommendedName>
        <fullName evidence="14">Adhesion G-protein coupled receptor G2</fullName>
    </recommendedName>
    <alternativeName>
        <fullName evidence="15">G-protein coupled receptor 64</fullName>
    </alternativeName>
</protein>
<proteinExistence type="inferred from homology"/>
<keyword evidence="3" id="KW-1003">Cell membrane</keyword>
<dbReference type="InterPro" id="IPR058857">
    <property type="entry name" value="GAIN_ADGRG2/6"/>
</dbReference>
<keyword evidence="8" id="KW-0297">G-protein coupled receptor</keyword>
<dbReference type="SMART" id="SM00303">
    <property type="entry name" value="GPS"/>
    <property type="match status" value="1"/>
</dbReference>
<dbReference type="GO" id="GO:0007166">
    <property type="term" value="P:cell surface receptor signaling pathway"/>
    <property type="evidence" value="ECO:0007669"/>
    <property type="project" value="InterPro"/>
</dbReference>
<feature type="transmembrane region" description="Helical" evidence="18">
    <location>
        <begin position="578"/>
        <end position="605"/>
    </location>
</feature>
<feature type="domain" description="GAIN-B" evidence="19">
    <location>
        <begin position="413"/>
        <end position="571"/>
    </location>
</feature>
<dbReference type="PROSITE" id="PS00650">
    <property type="entry name" value="G_PROTEIN_RECEP_F2_2"/>
    <property type="match status" value="1"/>
</dbReference>
<feature type="region of interest" description="Disordered" evidence="17">
    <location>
        <begin position="45"/>
        <end position="71"/>
    </location>
</feature>
<dbReference type="InterPro" id="IPR046338">
    <property type="entry name" value="GAIN_dom_sf"/>
</dbReference>
<keyword evidence="6" id="KW-0732">Signal</keyword>
<dbReference type="FunFam" id="1.20.1070.10:FF:000043">
    <property type="entry name" value="adhesion G-protein coupled receptor G2 isoform X1"/>
    <property type="match status" value="1"/>
</dbReference>
<feature type="transmembrane region" description="Helical" evidence="18">
    <location>
        <begin position="688"/>
        <end position="709"/>
    </location>
</feature>
<evidence type="ECO:0000313" key="21">
    <source>
        <dbReference type="EMBL" id="PWA18145.1"/>
    </source>
</evidence>
<keyword evidence="4" id="KW-0597">Phosphoprotein</keyword>
<feature type="transmembrane region" description="Helical" evidence="18">
    <location>
        <begin position="786"/>
        <end position="807"/>
    </location>
</feature>
<keyword evidence="12" id="KW-0325">Glycoprotein</keyword>
<dbReference type="GO" id="GO:0016324">
    <property type="term" value="C:apical plasma membrane"/>
    <property type="evidence" value="ECO:0007669"/>
    <property type="project" value="UniProtKB-SubCell"/>
</dbReference>
<keyword evidence="10" id="KW-1015">Disulfide bond</keyword>
<dbReference type="Gene3D" id="2.60.220.50">
    <property type="match status" value="1"/>
</dbReference>
<feature type="region of interest" description="Disordered" evidence="17">
    <location>
        <begin position="249"/>
        <end position="283"/>
    </location>
</feature>
<feature type="transmembrane region" description="Helical" evidence="18">
    <location>
        <begin position="737"/>
        <end position="765"/>
    </location>
</feature>
<evidence type="ECO:0000256" key="11">
    <source>
        <dbReference type="ARBA" id="ARBA00023170"/>
    </source>
</evidence>
<dbReference type="PANTHER" id="PTHR12011:SF264">
    <property type="entry name" value="ADHESION G-PROTEIN COUPLED RECEPTOR G2"/>
    <property type="match status" value="1"/>
</dbReference>
<dbReference type="Gene3D" id="1.20.1070.10">
    <property type="entry name" value="Rhodopsin 7-helix transmembrane proteins"/>
    <property type="match status" value="1"/>
</dbReference>
<keyword evidence="7 18" id="KW-1133">Transmembrane helix</keyword>
<evidence type="ECO:0000256" key="2">
    <source>
        <dbReference type="ARBA" id="ARBA00007343"/>
    </source>
</evidence>
<dbReference type="STRING" id="33528.ENSGAFP00000025193"/>
<keyword evidence="13" id="KW-0807">Transducer</keyword>
<reference evidence="21 22" key="1">
    <citation type="journal article" date="2018" name="G3 (Bethesda)">
        <title>A High-Quality Reference Genome for the Invasive Mosquitofish Gambusia affinis Using a Chicago Library.</title>
        <authorList>
            <person name="Hoffberg S.L."/>
            <person name="Troendle N.J."/>
            <person name="Glenn T.C."/>
            <person name="Mahmud O."/>
            <person name="Louha S."/>
            <person name="Chalopin D."/>
            <person name="Bennetzen J.L."/>
            <person name="Mauricio R."/>
        </authorList>
    </citation>
    <scope>NUCLEOTIDE SEQUENCE [LARGE SCALE GENOMIC DNA]</scope>
    <source>
        <strain evidence="21">NE01/NJP1002.9</strain>
        <tissue evidence="21">Muscle</tissue>
    </source>
</reference>
<accession>A0A315V501</accession>
<feature type="region of interest" description="Disordered" evidence="17">
    <location>
        <begin position="1"/>
        <end position="31"/>
    </location>
</feature>